<evidence type="ECO:0000256" key="1">
    <source>
        <dbReference type="SAM" id="MobiDB-lite"/>
    </source>
</evidence>
<dbReference type="PANTHER" id="PTHR47018:SF3">
    <property type="entry name" value="MYCBP-ASSOCIATED PROTEIN"/>
    <property type="match status" value="1"/>
</dbReference>
<proteinExistence type="predicted"/>
<comment type="caution">
    <text evidence="2">The sequence shown here is derived from an EMBL/GenBank/DDBJ whole genome shotgun (WGS) entry which is preliminary data.</text>
</comment>
<evidence type="ECO:0000313" key="3">
    <source>
        <dbReference type="Proteomes" id="UP000230750"/>
    </source>
</evidence>
<protein>
    <submittedName>
        <fullName evidence="2">Uncharacterized protein</fullName>
    </submittedName>
</protein>
<dbReference type="EMBL" id="MRZV01000990">
    <property type="protein sequence ID" value="PIK41765.1"/>
    <property type="molecule type" value="Genomic_DNA"/>
</dbReference>
<organism evidence="2 3">
    <name type="scientific">Stichopus japonicus</name>
    <name type="common">Sea cucumber</name>
    <dbReference type="NCBI Taxonomy" id="307972"/>
    <lineage>
        <taxon>Eukaryota</taxon>
        <taxon>Metazoa</taxon>
        <taxon>Echinodermata</taxon>
        <taxon>Eleutherozoa</taxon>
        <taxon>Echinozoa</taxon>
        <taxon>Holothuroidea</taxon>
        <taxon>Aspidochirotacea</taxon>
        <taxon>Aspidochirotida</taxon>
        <taxon>Stichopodidae</taxon>
        <taxon>Apostichopus</taxon>
    </lineage>
</organism>
<feature type="region of interest" description="Disordered" evidence="1">
    <location>
        <begin position="33"/>
        <end position="56"/>
    </location>
</feature>
<dbReference type="Proteomes" id="UP000230750">
    <property type="component" value="Unassembled WGS sequence"/>
</dbReference>
<accession>A0A2G8K1D8</accession>
<evidence type="ECO:0000313" key="2">
    <source>
        <dbReference type="EMBL" id="PIK41765.1"/>
    </source>
</evidence>
<keyword evidence="3" id="KW-1185">Reference proteome</keyword>
<name>A0A2G8K1D8_STIJA</name>
<dbReference type="AlphaFoldDB" id="A0A2G8K1D8"/>
<reference evidence="2 3" key="1">
    <citation type="journal article" date="2017" name="PLoS Biol.">
        <title>The sea cucumber genome provides insights into morphological evolution and visceral regeneration.</title>
        <authorList>
            <person name="Zhang X."/>
            <person name="Sun L."/>
            <person name="Yuan J."/>
            <person name="Sun Y."/>
            <person name="Gao Y."/>
            <person name="Zhang L."/>
            <person name="Li S."/>
            <person name="Dai H."/>
            <person name="Hamel J.F."/>
            <person name="Liu C."/>
            <person name="Yu Y."/>
            <person name="Liu S."/>
            <person name="Lin W."/>
            <person name="Guo K."/>
            <person name="Jin S."/>
            <person name="Xu P."/>
            <person name="Storey K.B."/>
            <person name="Huan P."/>
            <person name="Zhang T."/>
            <person name="Zhou Y."/>
            <person name="Zhang J."/>
            <person name="Lin C."/>
            <person name="Li X."/>
            <person name="Xing L."/>
            <person name="Huo D."/>
            <person name="Sun M."/>
            <person name="Wang L."/>
            <person name="Mercier A."/>
            <person name="Li F."/>
            <person name="Yang H."/>
            <person name="Xiang J."/>
        </authorList>
    </citation>
    <scope>NUCLEOTIDE SEQUENCE [LARGE SCALE GENOMIC DNA]</scope>
    <source>
        <strain evidence="2">Shaxun</strain>
        <tissue evidence="2">Muscle</tissue>
    </source>
</reference>
<dbReference type="OrthoDB" id="6753017at2759"/>
<dbReference type="PANTHER" id="PTHR47018">
    <property type="entry name" value="CXC DOMAIN-CONTAINING PROTEIN-RELATED"/>
    <property type="match status" value="1"/>
</dbReference>
<gene>
    <name evidence="2" type="ORF">BSL78_21375</name>
</gene>
<sequence>MFEWDAGVRNQDSEFADLDNECEETYTTLLEEKQASRSDLSDKKGQVEQKLEERKRGLAERSRTSKLWLTYMKMVKVARMLILADRLGSWSRGLSAVGECLPTFGAAGHFNYLKSAYMYLQNMSNLETRNPEVFQKFQEGFHVIHRTDQCCAGLGADLVTSPDFNHHAFTTSEQHKDKYRSKNDQRQFRLKEA</sequence>